<dbReference type="Gene3D" id="3.40.50.11540">
    <property type="entry name" value="NADH-ubiquinone oxidoreductase 51kDa subunit"/>
    <property type="match status" value="1"/>
</dbReference>
<evidence type="ECO:0000256" key="3">
    <source>
        <dbReference type="ARBA" id="ARBA00022723"/>
    </source>
</evidence>
<evidence type="ECO:0000256" key="1">
    <source>
        <dbReference type="ARBA" id="ARBA00022448"/>
    </source>
</evidence>
<evidence type="ECO:0000313" key="11">
    <source>
        <dbReference type="Proteomes" id="UP000018461"/>
    </source>
</evidence>
<comment type="caution">
    <text evidence="10">The sequence shown here is derived from an EMBL/GenBank/DDBJ whole genome shotgun (WGS) entry which is preliminary data.</text>
</comment>
<dbReference type="SUPFAM" id="SSF142984">
    <property type="entry name" value="Nqo1 middle domain-like"/>
    <property type="match status" value="1"/>
</dbReference>
<gene>
    <name evidence="10" type="ORF">HMPREF9625_00371</name>
</gene>
<dbReference type="GO" id="GO:0009055">
    <property type="term" value="F:electron transfer activity"/>
    <property type="evidence" value="ECO:0007669"/>
    <property type="project" value="InterPro"/>
</dbReference>
<dbReference type="SUPFAM" id="SSF142019">
    <property type="entry name" value="Nqo1 FMN-binding domain-like"/>
    <property type="match status" value="1"/>
</dbReference>
<dbReference type="Pfam" id="PF01512">
    <property type="entry name" value="Complex1_51K"/>
    <property type="match status" value="1"/>
</dbReference>
<dbReference type="InterPro" id="IPR010208">
    <property type="entry name" value="Ion_transpt_RnfC/RsxC"/>
</dbReference>
<evidence type="ECO:0000256" key="6">
    <source>
        <dbReference type="ARBA" id="ARBA00023004"/>
    </source>
</evidence>
<dbReference type="STRING" id="796943.HMPREF9625_00371"/>
<keyword evidence="7" id="KW-0411">Iron-sulfur</keyword>
<feature type="domain" description="RnfC Barrel sandwich hybrid" evidence="9">
    <location>
        <begin position="5"/>
        <end position="58"/>
    </location>
</feature>
<evidence type="ECO:0008006" key="12">
    <source>
        <dbReference type="Google" id="ProtNLM"/>
    </source>
</evidence>
<keyword evidence="6" id="KW-0408">Iron</keyword>
<evidence type="ECO:0000313" key="10">
    <source>
        <dbReference type="EMBL" id="EHL12817.1"/>
    </source>
</evidence>
<keyword evidence="5" id="KW-0249">Electron transport</keyword>
<keyword evidence="2" id="KW-0004">4Fe-4S</keyword>
<name>G9WL94_9FIRM</name>
<keyword evidence="1" id="KW-0813">Transport</keyword>
<dbReference type="Proteomes" id="UP000018461">
    <property type="component" value="Unassembled WGS sequence"/>
</dbReference>
<evidence type="ECO:0000256" key="4">
    <source>
        <dbReference type="ARBA" id="ARBA00022737"/>
    </source>
</evidence>
<dbReference type="GO" id="GO:0046872">
    <property type="term" value="F:metal ion binding"/>
    <property type="evidence" value="ECO:0007669"/>
    <property type="project" value="UniProtKB-KW"/>
</dbReference>
<dbReference type="PATRIC" id="fig|796943.3.peg.763"/>
<dbReference type="GO" id="GO:0016020">
    <property type="term" value="C:membrane"/>
    <property type="evidence" value="ECO:0007669"/>
    <property type="project" value="InterPro"/>
</dbReference>
<accession>G9WL94</accession>
<feature type="domain" description="NADH-ubiquinone oxidoreductase 51kDa subunit FMN-binding" evidence="8">
    <location>
        <begin position="81"/>
        <end position="224"/>
    </location>
</feature>
<keyword evidence="11" id="KW-1185">Reference proteome</keyword>
<evidence type="ECO:0000256" key="2">
    <source>
        <dbReference type="ARBA" id="ARBA00022485"/>
    </source>
</evidence>
<protein>
    <recommendedName>
        <fullName evidence="12">Respiratory-chain NADH dehydrogenase 51 Kd subunit</fullName>
    </recommendedName>
</protein>
<dbReference type="PANTHER" id="PTHR43034">
    <property type="entry name" value="ION-TRANSLOCATING OXIDOREDUCTASE COMPLEX SUBUNIT C"/>
    <property type="match status" value="1"/>
</dbReference>
<dbReference type="NCBIfam" id="TIGR04481">
    <property type="entry name" value="PR_assoc_PrdC"/>
    <property type="match status" value="1"/>
</dbReference>
<dbReference type="PANTHER" id="PTHR43034:SF2">
    <property type="entry name" value="ION-TRANSLOCATING OXIDOREDUCTASE COMPLEX SUBUNIT C"/>
    <property type="match status" value="1"/>
</dbReference>
<evidence type="ECO:0000259" key="8">
    <source>
        <dbReference type="Pfam" id="PF01512"/>
    </source>
</evidence>
<keyword evidence="3" id="KW-0479">Metal-binding</keyword>
<dbReference type="InterPro" id="IPR037225">
    <property type="entry name" value="Nuo51_FMN-bd_sf"/>
</dbReference>
<organism evidence="10 11">
    <name type="scientific">Oribacterium parvum ACB1</name>
    <dbReference type="NCBI Taxonomy" id="796943"/>
    <lineage>
        <taxon>Bacteria</taxon>
        <taxon>Bacillati</taxon>
        <taxon>Bacillota</taxon>
        <taxon>Clostridia</taxon>
        <taxon>Lachnospirales</taxon>
        <taxon>Lachnospiraceae</taxon>
        <taxon>Oribacterium</taxon>
    </lineage>
</organism>
<dbReference type="EMBL" id="AFZC02000003">
    <property type="protein sequence ID" value="EHL12817.1"/>
    <property type="molecule type" value="Genomic_DNA"/>
</dbReference>
<reference evidence="10" key="1">
    <citation type="submission" date="2011-08" db="EMBL/GenBank/DDBJ databases">
        <authorList>
            <consortium name="The Broad Institute Genome Sequencing Platform"/>
            <person name="Earl A."/>
            <person name="Ward D."/>
            <person name="Feldgarden M."/>
            <person name="Gevers D."/>
            <person name="Sizova M."/>
            <person name="Hazen A."/>
            <person name="Epstein S."/>
            <person name="Young S.K."/>
            <person name="Zeng Q."/>
            <person name="Gargeya S."/>
            <person name="Fitzgerald M."/>
            <person name="Haas B."/>
            <person name="Abouelleil A."/>
            <person name="Alvarado L."/>
            <person name="Arachchi H.M."/>
            <person name="Berlin A."/>
            <person name="Brown A."/>
            <person name="Chapman S.B."/>
            <person name="Chen Z."/>
            <person name="Dunbar C."/>
            <person name="Freedman E."/>
            <person name="Gearin G."/>
            <person name="Gellesch M."/>
            <person name="Goldberg J."/>
            <person name="Griggs A."/>
            <person name="Gujja S."/>
            <person name="Heiman D."/>
            <person name="Howarth C."/>
            <person name="Larson L."/>
            <person name="Lui A."/>
            <person name="MacDonald P.J.P."/>
            <person name="Montmayeur A."/>
            <person name="Murphy C."/>
            <person name="Neiman D."/>
            <person name="Pearson M."/>
            <person name="Priest M."/>
            <person name="Roberts A."/>
            <person name="Saif S."/>
            <person name="Shea T."/>
            <person name="Shenoy N."/>
            <person name="Sisk P."/>
            <person name="Stolte C."/>
            <person name="Sykes S."/>
            <person name="Wortman J."/>
            <person name="Nusbaum C."/>
            <person name="Birren B."/>
        </authorList>
    </citation>
    <scope>NUCLEOTIDE SEQUENCE</scope>
    <source>
        <strain evidence="10">ACB1</strain>
    </source>
</reference>
<evidence type="ECO:0000256" key="5">
    <source>
        <dbReference type="ARBA" id="ARBA00022982"/>
    </source>
</evidence>
<reference evidence="10" key="2">
    <citation type="submission" date="2013-03" db="EMBL/GenBank/DDBJ databases">
        <title>The Genome Sequence of Oribacterium sp. ACB1.</title>
        <authorList>
            <consortium name="The Broad Institute Genomics Platform"/>
            <consortium name="The Broad Institute Genome Sequencing Center for Infectious Disease"/>
            <person name="Earl A."/>
            <person name="Ward D."/>
            <person name="Feldgarden M."/>
            <person name="Gevers D."/>
            <person name="Sizova M."/>
            <person name="Hazen A."/>
            <person name="Epstein S."/>
            <person name="Walker B."/>
            <person name="Young S."/>
            <person name="Zeng Q."/>
            <person name="Gargeya S."/>
            <person name="Fitzgerald M."/>
            <person name="Haas B."/>
            <person name="Abouelleil A."/>
            <person name="Allen A.W."/>
            <person name="Alvarado L."/>
            <person name="Arachchi H.M."/>
            <person name="Berlin A.M."/>
            <person name="Chapman S.B."/>
            <person name="Gainer-Dewar J."/>
            <person name="Goldberg J."/>
            <person name="Griggs A."/>
            <person name="Gujja S."/>
            <person name="Hansen M."/>
            <person name="Howarth C."/>
            <person name="Imamovic A."/>
            <person name="Ireland A."/>
            <person name="Larimer J."/>
            <person name="McCowan C."/>
            <person name="Murphy C."/>
            <person name="Pearson M."/>
            <person name="Poon T.W."/>
            <person name="Priest M."/>
            <person name="Roberts A."/>
            <person name="Saif S."/>
            <person name="Shea T."/>
            <person name="Sisk P."/>
            <person name="Sykes S."/>
            <person name="Wortman J."/>
            <person name="Nusbaum C."/>
            <person name="Birren B."/>
        </authorList>
    </citation>
    <scope>NUCLEOTIDE SEQUENCE [LARGE SCALE GENOMIC DNA]</scope>
    <source>
        <strain evidence="10">ACB1</strain>
    </source>
</reference>
<dbReference type="Pfam" id="PF13375">
    <property type="entry name" value="RnfC_N"/>
    <property type="match status" value="1"/>
</dbReference>
<dbReference type="GO" id="GO:0051539">
    <property type="term" value="F:4 iron, 4 sulfur cluster binding"/>
    <property type="evidence" value="ECO:0007669"/>
    <property type="project" value="UniProtKB-KW"/>
</dbReference>
<dbReference type="InterPro" id="IPR031001">
    <property type="entry name" value="PR_assoc_PrdC"/>
</dbReference>
<evidence type="ECO:0000256" key="7">
    <source>
        <dbReference type="ARBA" id="ARBA00023014"/>
    </source>
</evidence>
<dbReference type="InterPro" id="IPR026902">
    <property type="entry name" value="RnfC_N"/>
</dbReference>
<dbReference type="AlphaFoldDB" id="G9WL94"/>
<evidence type="ECO:0000259" key="9">
    <source>
        <dbReference type="Pfam" id="PF13375"/>
    </source>
</evidence>
<sequence>MIKTILLKQHIGAPTTAVVKVGDSVKRGTLLAVPEKLGANVFSSVDGVVKDITEEAVVVEASPEQSDAFEPISGEDYLSLVKAAGIVGMGGAGFPTAVKLNIDLKGGYILVNAAECEPLLEHNMKQILEQPEKTIRGIHYAMKISNAAKAVIAIKKKHEKEINLLLERLADFPDITLHLLPDIYPMGEERAVVREVLGKLLPPTALPSEADAVVINVETCLRVAEAIEDKKPSFLKNITVGGKLKKGTESQVFMDVPVGTTVGELIEMAGGIDGEYGEIILGGPFTGSAVSLSTPITKTSGGILVTEPFPDLKGAKMGVLICACGGNMDRMEDLCKKYNAVLTDVQACKQATDVRGTLKCENPGNCPGQAQKILHFKNAGCTDILIGNCSDCTNTVMGSAPKMNLNVHHQTDHVLKTVGMEPMRYLTKSKTVEQLPLNEAGRQIPFPKEEVKETETGKKDFSFSTQLDDGLFHIRIEEGQDIHIEFS</sequence>
<dbReference type="InterPro" id="IPR011538">
    <property type="entry name" value="Nuo51_FMN-bd"/>
</dbReference>
<dbReference type="HOGENOM" id="CLU_051682_0_0_9"/>
<keyword evidence="4" id="KW-0677">Repeat</keyword>
<proteinExistence type="predicted"/>